<keyword evidence="14" id="KW-1185">Reference proteome</keyword>
<dbReference type="InParanoid" id="A0A663F5H8"/>
<keyword evidence="5" id="KW-0964">Secreted</keyword>
<keyword evidence="7" id="KW-0081">Bacteriolytic enzyme</keyword>
<evidence type="ECO:0000256" key="12">
    <source>
        <dbReference type="SAM" id="SignalP"/>
    </source>
</evidence>
<dbReference type="Gene3D" id="1.10.530.10">
    <property type="match status" value="1"/>
</dbReference>
<accession>A0A663F5H8</accession>
<evidence type="ECO:0000313" key="14">
    <source>
        <dbReference type="Proteomes" id="UP000472275"/>
    </source>
</evidence>
<dbReference type="PRINTS" id="PR00135">
    <property type="entry name" value="LYZLACT"/>
</dbReference>
<dbReference type="SMART" id="SM00263">
    <property type="entry name" value="LYZ1"/>
    <property type="match status" value="1"/>
</dbReference>
<proteinExistence type="inferred from homology"/>
<evidence type="ECO:0000256" key="7">
    <source>
        <dbReference type="ARBA" id="ARBA00022638"/>
    </source>
</evidence>
<comment type="catalytic activity">
    <reaction evidence="1">
        <text>Hydrolysis of (1-&gt;4)-beta-linkages between N-acetylmuramic acid and N-acetyl-D-glucosamine residues in a peptidoglycan and between N-acetyl-D-glucosamine residues in chitodextrins.</text>
        <dbReference type="EC" id="3.2.1.17"/>
    </reaction>
</comment>
<reference evidence="13" key="2">
    <citation type="submission" date="2025-09" db="UniProtKB">
        <authorList>
            <consortium name="Ensembl"/>
        </authorList>
    </citation>
    <scope>IDENTIFICATION</scope>
</reference>
<dbReference type="AlphaFoldDB" id="A0A663F5H8"/>
<organism evidence="13 14">
    <name type="scientific">Aquila chrysaetos chrysaetos</name>
    <dbReference type="NCBI Taxonomy" id="223781"/>
    <lineage>
        <taxon>Eukaryota</taxon>
        <taxon>Metazoa</taxon>
        <taxon>Chordata</taxon>
        <taxon>Craniata</taxon>
        <taxon>Vertebrata</taxon>
        <taxon>Euteleostomi</taxon>
        <taxon>Archelosauria</taxon>
        <taxon>Archosauria</taxon>
        <taxon>Dinosauria</taxon>
        <taxon>Saurischia</taxon>
        <taxon>Theropoda</taxon>
        <taxon>Coelurosauria</taxon>
        <taxon>Aves</taxon>
        <taxon>Neognathae</taxon>
        <taxon>Neoaves</taxon>
        <taxon>Telluraves</taxon>
        <taxon>Accipitrimorphae</taxon>
        <taxon>Accipitriformes</taxon>
        <taxon>Accipitridae</taxon>
        <taxon>Accipitrinae</taxon>
        <taxon>Aquila</taxon>
    </lineage>
</organism>
<dbReference type="Pfam" id="PF00062">
    <property type="entry name" value="Lys"/>
    <property type="match status" value="1"/>
</dbReference>
<dbReference type="Ensembl" id="ENSACCT00020019928.1">
    <property type="protein sequence ID" value="ENSACCP00020019096.1"/>
    <property type="gene ID" value="ENSACCG00020013126.1"/>
</dbReference>
<evidence type="ECO:0000256" key="6">
    <source>
        <dbReference type="ARBA" id="ARBA00022529"/>
    </source>
</evidence>
<dbReference type="InterPro" id="IPR000974">
    <property type="entry name" value="Glyco_hydro_22_lys"/>
</dbReference>
<dbReference type="PRINTS" id="PR00137">
    <property type="entry name" value="LYSOZYME"/>
</dbReference>
<protein>
    <recommendedName>
        <fullName evidence="4">lysozyme</fullName>
        <ecNumber evidence="4">3.2.1.17</ecNumber>
    </recommendedName>
</protein>
<feature type="chain" id="PRO_5025506728" description="lysozyme" evidence="12">
    <location>
        <begin position="23"/>
        <end position="145"/>
    </location>
</feature>
<keyword evidence="10" id="KW-0326">Glycosidase</keyword>
<comment type="subcellular location">
    <subcellularLocation>
        <location evidence="2">Secreted</location>
    </subcellularLocation>
</comment>
<dbReference type="GeneTree" id="ENSGT00940000153832"/>
<evidence type="ECO:0000256" key="8">
    <source>
        <dbReference type="ARBA" id="ARBA00022801"/>
    </source>
</evidence>
<evidence type="ECO:0000256" key="4">
    <source>
        <dbReference type="ARBA" id="ARBA00012732"/>
    </source>
</evidence>
<dbReference type="PROSITE" id="PS51348">
    <property type="entry name" value="GLYCOSYL_HYDROL_F22_2"/>
    <property type="match status" value="1"/>
</dbReference>
<keyword evidence="12" id="KW-0732">Signal</keyword>
<evidence type="ECO:0000256" key="5">
    <source>
        <dbReference type="ARBA" id="ARBA00022525"/>
    </source>
</evidence>
<comment type="similarity">
    <text evidence="3 11">Belongs to the glycosyl hydrolase 22 family.</text>
</comment>
<dbReference type="SUPFAM" id="SSF53955">
    <property type="entry name" value="Lysozyme-like"/>
    <property type="match status" value="1"/>
</dbReference>
<keyword evidence="6" id="KW-0929">Antimicrobial</keyword>
<feature type="signal peptide" evidence="12">
    <location>
        <begin position="1"/>
        <end position="22"/>
    </location>
</feature>
<evidence type="ECO:0000256" key="10">
    <source>
        <dbReference type="ARBA" id="ARBA00023295"/>
    </source>
</evidence>
<dbReference type="GO" id="GO:0005576">
    <property type="term" value="C:extracellular region"/>
    <property type="evidence" value="ECO:0007669"/>
    <property type="project" value="UniProtKB-SubCell"/>
</dbReference>
<dbReference type="InterPro" id="IPR023346">
    <property type="entry name" value="Lysozyme-like_dom_sf"/>
</dbReference>
<evidence type="ECO:0000256" key="1">
    <source>
        <dbReference type="ARBA" id="ARBA00000632"/>
    </source>
</evidence>
<dbReference type="GO" id="GO:0016998">
    <property type="term" value="P:cell wall macromolecule catabolic process"/>
    <property type="evidence" value="ECO:0007669"/>
    <property type="project" value="UniProtKB-ARBA"/>
</dbReference>
<dbReference type="FunFam" id="1.10.530.10:FF:000001">
    <property type="entry name" value="Lysozyme C"/>
    <property type="match status" value="1"/>
</dbReference>
<evidence type="ECO:0000256" key="3">
    <source>
        <dbReference type="ARBA" id="ARBA00010859"/>
    </source>
</evidence>
<reference evidence="13" key="1">
    <citation type="submission" date="2025-08" db="UniProtKB">
        <authorList>
            <consortium name="Ensembl"/>
        </authorList>
    </citation>
    <scope>IDENTIFICATION</scope>
</reference>
<name>A0A663F5H8_AQUCH</name>
<evidence type="ECO:0000256" key="2">
    <source>
        <dbReference type="ARBA" id="ARBA00004613"/>
    </source>
</evidence>
<dbReference type="GO" id="GO:0042742">
    <property type="term" value="P:defense response to bacterium"/>
    <property type="evidence" value="ECO:0007669"/>
    <property type="project" value="UniProtKB-KW"/>
</dbReference>
<dbReference type="GO" id="GO:0003796">
    <property type="term" value="F:lysozyme activity"/>
    <property type="evidence" value="ECO:0007669"/>
    <property type="project" value="UniProtKB-EC"/>
</dbReference>
<evidence type="ECO:0000256" key="11">
    <source>
        <dbReference type="RuleBase" id="RU004440"/>
    </source>
</evidence>
<dbReference type="InterPro" id="IPR001916">
    <property type="entry name" value="Glyco_hydro_22"/>
</dbReference>
<dbReference type="EC" id="3.2.1.17" evidence="4"/>
<keyword evidence="9" id="KW-1015">Disulfide bond</keyword>
<dbReference type="GO" id="GO:0031640">
    <property type="term" value="P:killing of cells of another organism"/>
    <property type="evidence" value="ECO:0007669"/>
    <property type="project" value="UniProtKB-KW"/>
</dbReference>
<evidence type="ECO:0000256" key="9">
    <source>
        <dbReference type="ARBA" id="ARBA00023157"/>
    </source>
</evidence>
<evidence type="ECO:0000313" key="13">
    <source>
        <dbReference type="Ensembl" id="ENSACCP00020019096.1"/>
    </source>
</evidence>
<dbReference type="PANTHER" id="PTHR11407:SF63">
    <property type="entry name" value="LYSOZYME C"/>
    <property type="match status" value="1"/>
</dbReference>
<dbReference type="PANTHER" id="PTHR11407">
    <property type="entry name" value="LYSOZYME C"/>
    <property type="match status" value="1"/>
</dbReference>
<dbReference type="Proteomes" id="UP000472275">
    <property type="component" value="Chromosome 24"/>
</dbReference>
<dbReference type="FunCoup" id="A0A663F5H8">
    <property type="interactions" value="35"/>
</dbReference>
<keyword evidence="8" id="KW-0378">Hydrolase</keyword>
<sequence>IKSMLFGFLLVFLGLALPGSQGKVIPRCDLVKILCQHGFEDFWGKTITDWICMVKHESSYNTKAFHDNGVSRDYGIFQINSQYWCEDGKTHGSKNVCHISCSNDNNEDDIQCAKNISVQRRQKKILLLTGGGGGGGRQWMRSCIW</sequence>